<organism evidence="2 3">
    <name type="scientific">Brachybacterium muris UCD-AY4</name>
    <dbReference type="NCBI Taxonomy" id="1249481"/>
    <lineage>
        <taxon>Bacteria</taxon>
        <taxon>Bacillati</taxon>
        <taxon>Actinomycetota</taxon>
        <taxon>Actinomycetes</taxon>
        <taxon>Micrococcales</taxon>
        <taxon>Dermabacteraceae</taxon>
        <taxon>Brachybacterium</taxon>
    </lineage>
</organism>
<keyword evidence="3" id="KW-1185">Reference proteome</keyword>
<dbReference type="InterPro" id="IPR039422">
    <property type="entry name" value="MarR/SlyA-like"/>
</dbReference>
<dbReference type="STRING" id="1249481.D641_0100670"/>
<accession>A0A022L0Q1</accession>
<dbReference type="GO" id="GO:0003700">
    <property type="term" value="F:DNA-binding transcription factor activity"/>
    <property type="evidence" value="ECO:0007669"/>
    <property type="project" value="InterPro"/>
</dbReference>
<dbReference type="GO" id="GO:0006950">
    <property type="term" value="P:response to stress"/>
    <property type="evidence" value="ECO:0007669"/>
    <property type="project" value="TreeGrafter"/>
</dbReference>
<dbReference type="SMART" id="SM00347">
    <property type="entry name" value="HTH_MARR"/>
    <property type="match status" value="1"/>
</dbReference>
<name>A0A022L0Q1_9MICO</name>
<dbReference type="InterPro" id="IPR036388">
    <property type="entry name" value="WH-like_DNA-bd_sf"/>
</dbReference>
<reference evidence="2 3" key="1">
    <citation type="journal article" date="2013" name="Genome Announc.">
        <title>Draft genome sequence of an Actinobacterium, Brachybacterium muris strain UCD-AY4.</title>
        <authorList>
            <person name="Lo J.R."/>
            <person name="Lang J.M."/>
            <person name="Darling A.E."/>
            <person name="Eisen J.A."/>
            <person name="Coil D.A."/>
        </authorList>
    </citation>
    <scope>NUCLEOTIDE SEQUENCE [LARGE SCALE GENOMIC DNA]</scope>
    <source>
        <strain evidence="2 3">UCD-AY4</strain>
    </source>
</reference>
<dbReference type="Gene3D" id="1.10.10.10">
    <property type="entry name" value="Winged helix-like DNA-binding domain superfamily/Winged helix DNA-binding domain"/>
    <property type="match status" value="1"/>
</dbReference>
<dbReference type="InterPro" id="IPR000835">
    <property type="entry name" value="HTH_MarR-typ"/>
</dbReference>
<dbReference type="Proteomes" id="UP000019754">
    <property type="component" value="Unassembled WGS sequence"/>
</dbReference>
<dbReference type="PROSITE" id="PS50995">
    <property type="entry name" value="HTH_MARR_2"/>
    <property type="match status" value="1"/>
</dbReference>
<evidence type="ECO:0000313" key="3">
    <source>
        <dbReference type="Proteomes" id="UP000019754"/>
    </source>
</evidence>
<protein>
    <submittedName>
        <fullName evidence="2">MarR family transcriptional regulator</fullName>
    </submittedName>
</protein>
<sequence>MVARELRRTVAEIQRWTQRWLHRRTGTSLSPNETHLLSHLQKAGPQRMSALAAWQNVDKSTMTMQVKTLLERGFVQRSPDPEDRRAVIVELTEAGREVLAAYADRASEILADSLEGWSDEDLSRFSRDLARFAGDLESALEQTIEHRG</sequence>
<dbReference type="SUPFAM" id="SSF46785">
    <property type="entry name" value="Winged helix' DNA-binding domain"/>
    <property type="match status" value="1"/>
</dbReference>
<dbReference type="EMBL" id="AORC01000002">
    <property type="protein sequence ID" value="EYT51017.1"/>
    <property type="molecule type" value="Genomic_DNA"/>
</dbReference>
<dbReference type="PANTHER" id="PTHR33164:SF57">
    <property type="entry name" value="MARR-FAMILY TRANSCRIPTIONAL REGULATOR"/>
    <property type="match status" value="1"/>
</dbReference>
<dbReference type="InterPro" id="IPR036390">
    <property type="entry name" value="WH_DNA-bd_sf"/>
</dbReference>
<dbReference type="Pfam" id="PF01047">
    <property type="entry name" value="MarR"/>
    <property type="match status" value="1"/>
</dbReference>
<dbReference type="HOGENOM" id="CLU_083287_27_8_11"/>
<evidence type="ECO:0000313" key="2">
    <source>
        <dbReference type="EMBL" id="EYT51017.1"/>
    </source>
</evidence>
<dbReference type="PANTHER" id="PTHR33164">
    <property type="entry name" value="TRANSCRIPTIONAL REGULATOR, MARR FAMILY"/>
    <property type="match status" value="1"/>
</dbReference>
<feature type="domain" description="HTH marR-type" evidence="1">
    <location>
        <begin position="1"/>
        <end position="134"/>
    </location>
</feature>
<proteinExistence type="predicted"/>
<gene>
    <name evidence="2" type="ORF">D641_0100670</name>
</gene>
<dbReference type="AlphaFoldDB" id="A0A022L0Q1"/>
<evidence type="ECO:0000259" key="1">
    <source>
        <dbReference type="PROSITE" id="PS50995"/>
    </source>
</evidence>
<comment type="caution">
    <text evidence="2">The sequence shown here is derived from an EMBL/GenBank/DDBJ whole genome shotgun (WGS) entry which is preliminary data.</text>
</comment>